<feature type="region of interest" description="Disordered" evidence="1">
    <location>
        <begin position="304"/>
        <end position="352"/>
    </location>
</feature>
<evidence type="ECO:0000256" key="1">
    <source>
        <dbReference type="SAM" id="MobiDB-lite"/>
    </source>
</evidence>
<feature type="region of interest" description="Disordered" evidence="1">
    <location>
        <begin position="128"/>
        <end position="178"/>
    </location>
</feature>
<name>E9H7E1_DAPPU</name>
<reference evidence="2 3" key="1">
    <citation type="journal article" date="2011" name="Science">
        <title>The ecoresponsive genome of Daphnia pulex.</title>
        <authorList>
            <person name="Colbourne J.K."/>
            <person name="Pfrender M.E."/>
            <person name="Gilbert D."/>
            <person name="Thomas W.K."/>
            <person name="Tucker A."/>
            <person name="Oakley T.H."/>
            <person name="Tokishita S."/>
            <person name="Aerts A."/>
            <person name="Arnold G.J."/>
            <person name="Basu M.K."/>
            <person name="Bauer D.J."/>
            <person name="Caceres C.E."/>
            <person name="Carmel L."/>
            <person name="Casola C."/>
            <person name="Choi J.H."/>
            <person name="Detter J.C."/>
            <person name="Dong Q."/>
            <person name="Dusheyko S."/>
            <person name="Eads B.D."/>
            <person name="Frohlich T."/>
            <person name="Geiler-Samerotte K.A."/>
            <person name="Gerlach D."/>
            <person name="Hatcher P."/>
            <person name="Jogdeo S."/>
            <person name="Krijgsveld J."/>
            <person name="Kriventseva E.V."/>
            <person name="Kultz D."/>
            <person name="Laforsch C."/>
            <person name="Lindquist E."/>
            <person name="Lopez J."/>
            <person name="Manak J.R."/>
            <person name="Muller J."/>
            <person name="Pangilinan J."/>
            <person name="Patwardhan R.P."/>
            <person name="Pitluck S."/>
            <person name="Pritham E.J."/>
            <person name="Rechtsteiner A."/>
            <person name="Rho M."/>
            <person name="Rogozin I.B."/>
            <person name="Sakarya O."/>
            <person name="Salamov A."/>
            <person name="Schaack S."/>
            <person name="Shapiro H."/>
            <person name="Shiga Y."/>
            <person name="Skalitzky C."/>
            <person name="Smith Z."/>
            <person name="Souvorov A."/>
            <person name="Sung W."/>
            <person name="Tang Z."/>
            <person name="Tsuchiya D."/>
            <person name="Tu H."/>
            <person name="Vos H."/>
            <person name="Wang M."/>
            <person name="Wolf Y.I."/>
            <person name="Yamagata H."/>
            <person name="Yamada T."/>
            <person name="Ye Y."/>
            <person name="Shaw J.R."/>
            <person name="Andrews J."/>
            <person name="Crease T.J."/>
            <person name="Tang H."/>
            <person name="Lucas S.M."/>
            <person name="Robertson H.M."/>
            <person name="Bork P."/>
            <person name="Koonin E.V."/>
            <person name="Zdobnov E.M."/>
            <person name="Grigoriev I.V."/>
            <person name="Lynch M."/>
            <person name="Boore J.L."/>
        </authorList>
    </citation>
    <scope>NUCLEOTIDE SEQUENCE [LARGE SCALE GENOMIC DNA]</scope>
</reference>
<dbReference type="OMA" id="CHILINS"/>
<dbReference type="HOGENOM" id="CLU_582993_0_0_1"/>
<dbReference type="EMBL" id="GL732600">
    <property type="protein sequence ID" value="EFX72381.1"/>
    <property type="molecule type" value="Genomic_DNA"/>
</dbReference>
<gene>
    <name evidence="2" type="ORF">DAPPUDRAFT_110864</name>
</gene>
<feature type="compositionally biased region" description="Gly residues" evidence="1">
    <location>
        <begin position="129"/>
        <end position="172"/>
    </location>
</feature>
<evidence type="ECO:0000313" key="3">
    <source>
        <dbReference type="Proteomes" id="UP000000305"/>
    </source>
</evidence>
<sequence length="469" mass="50971">MRIGGDSFRPSYRSYYRQFAFVILRYYIQQLKISVYQQTFRHCHILINSKMVMSKTQIRAARTCRGHTENHVIVRTAFLAAARATSFMAQNPWAFENVGVIPSHGWGPNRNQLLSIAAPLILNNLGRRGQSGAGRGRGRGAQGRGCGAPGRGRGAPGRGARGRGAPGRGAPGRGALVPSHPAMVMSKIEIRAARTCRGTTENHVIVRTAFMAAARVTSFMVQVTNHREIQTALRQLFPSRFNRSNIHEYAFNCTVVHNPWAFENVNISRGRGARGRGAPGRGARGRGALVPSHPATLHLHHACTQPGHSMAGRGRGAPGRGRGAPGRGARGRGAPGRGAPGRGAPGRGAVVPSHPAMVMSKSQIRAARTCRGTTENHVIVRTACQAAARATSFMVQVANHREVQTALRQLFPSRFNRSNIHQYAFNCTVVYNPWAFENVVDVEPVDVELLDVEPVDVELLDVEPVDVEL</sequence>
<feature type="region of interest" description="Disordered" evidence="1">
    <location>
        <begin position="271"/>
        <end position="291"/>
    </location>
</feature>
<organism evidence="2 3">
    <name type="scientific">Daphnia pulex</name>
    <name type="common">Water flea</name>
    <dbReference type="NCBI Taxonomy" id="6669"/>
    <lineage>
        <taxon>Eukaryota</taxon>
        <taxon>Metazoa</taxon>
        <taxon>Ecdysozoa</taxon>
        <taxon>Arthropoda</taxon>
        <taxon>Crustacea</taxon>
        <taxon>Branchiopoda</taxon>
        <taxon>Diplostraca</taxon>
        <taxon>Cladocera</taxon>
        <taxon>Anomopoda</taxon>
        <taxon>Daphniidae</taxon>
        <taxon>Daphnia</taxon>
    </lineage>
</organism>
<dbReference type="Proteomes" id="UP000000305">
    <property type="component" value="Unassembled WGS sequence"/>
</dbReference>
<dbReference type="InParanoid" id="E9H7E1"/>
<protein>
    <submittedName>
        <fullName evidence="2">Uncharacterized protein</fullName>
    </submittedName>
</protein>
<evidence type="ECO:0000313" key="2">
    <source>
        <dbReference type="EMBL" id="EFX72381.1"/>
    </source>
</evidence>
<dbReference type="KEGG" id="dpx:DAPPUDRAFT_110864"/>
<proteinExistence type="predicted"/>
<feature type="compositionally biased region" description="Gly residues" evidence="1">
    <location>
        <begin position="313"/>
        <end position="346"/>
    </location>
</feature>
<accession>E9H7E1</accession>
<dbReference type="AlphaFoldDB" id="E9H7E1"/>
<keyword evidence="3" id="KW-1185">Reference proteome</keyword>